<evidence type="ECO:0000259" key="2">
    <source>
        <dbReference type="Pfam" id="PF17863"/>
    </source>
</evidence>
<dbReference type="CDD" id="cd00009">
    <property type="entry name" value="AAA"/>
    <property type="match status" value="1"/>
</dbReference>
<reference evidence="3 4" key="1">
    <citation type="submission" date="2021-03" db="EMBL/GenBank/DDBJ databases">
        <title>Genomic Encyclopedia of Type Strains, Phase IV (KMG-IV): sequencing the most valuable type-strain genomes for metagenomic binning, comparative biology and taxonomic classification.</title>
        <authorList>
            <person name="Goeker M."/>
        </authorList>
    </citation>
    <scope>NUCLEOTIDE SEQUENCE [LARGE SCALE GENOMIC DNA]</scope>
    <source>
        <strain evidence="3 4">DSM 23491</strain>
    </source>
</reference>
<evidence type="ECO:0000313" key="4">
    <source>
        <dbReference type="Proteomes" id="UP001519273"/>
    </source>
</evidence>
<keyword evidence="3" id="KW-0378">Hydrolase</keyword>
<dbReference type="Gene3D" id="3.40.50.300">
    <property type="entry name" value="P-loop containing nucleotide triphosphate hydrolases"/>
    <property type="match status" value="1"/>
</dbReference>
<dbReference type="EMBL" id="JAGGKP010000009">
    <property type="protein sequence ID" value="MBP1937990.1"/>
    <property type="molecule type" value="Genomic_DNA"/>
</dbReference>
<dbReference type="RefSeq" id="WP_245252391.1">
    <property type="nucleotide sequence ID" value="NZ_CBCRVE010000010.1"/>
</dbReference>
<feature type="domain" description="ATPase AAA-3" evidence="1">
    <location>
        <begin position="47"/>
        <end position="177"/>
    </location>
</feature>
<sequence>MSFSSPILPHDQAAILLDRLIDRVESVIIGKRQEIKMTIIAMLCGGHVLLEDVPGVGKTMLVRTVAACLGCSFGRIQFTPDLMPSDITGTSVYHPRTAEFEFRPGPILSNIVLADEINRATPRTQSALLEAMEERKVTVDGTTHQVPLPFLLLATQNPLQFEGTYRLPEAQLDRFLMRLRIGYPSPAQEVELLNRMQVHSPLDKIKPVLLAEELLAIQRQVRTVFVDDSIKKYLVEVADASRRHPKCALGISPRGTLAWMNAAQAEAYLQGRMYVIPDDAKAVATAVLSHRIALVPEAKIGGLSGEDIVSELTAKIAVPMHRTAARTSL</sequence>
<dbReference type="InterPro" id="IPR011703">
    <property type="entry name" value="ATPase_AAA-3"/>
</dbReference>
<dbReference type="Pfam" id="PF07726">
    <property type="entry name" value="AAA_3"/>
    <property type="match status" value="1"/>
</dbReference>
<dbReference type="InterPro" id="IPR050764">
    <property type="entry name" value="CbbQ/NirQ/NorQ/GpvN"/>
</dbReference>
<organism evidence="3 4">
    <name type="scientific">Paenibacillus sediminis</name>
    <dbReference type="NCBI Taxonomy" id="664909"/>
    <lineage>
        <taxon>Bacteria</taxon>
        <taxon>Bacillati</taxon>
        <taxon>Bacillota</taxon>
        <taxon>Bacilli</taxon>
        <taxon>Bacillales</taxon>
        <taxon>Paenibacillaceae</taxon>
        <taxon>Paenibacillus</taxon>
    </lineage>
</organism>
<dbReference type="PIRSF" id="PIRSF002849">
    <property type="entry name" value="AAA_ATPase_chaperone_MoxR_prd"/>
    <property type="match status" value="1"/>
</dbReference>
<keyword evidence="4" id="KW-1185">Reference proteome</keyword>
<dbReference type="PANTHER" id="PTHR42759">
    <property type="entry name" value="MOXR FAMILY PROTEIN"/>
    <property type="match status" value="1"/>
</dbReference>
<protein>
    <submittedName>
        <fullName evidence="3">MoxR-like ATPase</fullName>
        <ecNumber evidence="3">3.6.3.-</ecNumber>
    </submittedName>
</protein>
<gene>
    <name evidence="3" type="ORF">J2Z20_002907</name>
</gene>
<evidence type="ECO:0000259" key="1">
    <source>
        <dbReference type="Pfam" id="PF07726"/>
    </source>
</evidence>
<dbReference type="SUPFAM" id="SSF52540">
    <property type="entry name" value="P-loop containing nucleoside triphosphate hydrolases"/>
    <property type="match status" value="1"/>
</dbReference>
<feature type="domain" description="ChlI/MoxR AAA lid" evidence="2">
    <location>
        <begin position="240"/>
        <end position="311"/>
    </location>
</feature>
<dbReference type="EC" id="3.6.3.-" evidence="3"/>
<comment type="caution">
    <text evidence="3">The sequence shown here is derived from an EMBL/GenBank/DDBJ whole genome shotgun (WGS) entry which is preliminary data.</text>
</comment>
<dbReference type="PANTHER" id="PTHR42759:SF5">
    <property type="entry name" value="METHANOL DEHYDROGENASE REGULATOR"/>
    <property type="match status" value="1"/>
</dbReference>
<name>A0ABS4H7F1_9BACL</name>
<dbReference type="Gene3D" id="1.10.8.80">
    <property type="entry name" value="Magnesium chelatase subunit I, C-Terminal domain"/>
    <property type="match status" value="1"/>
</dbReference>
<evidence type="ECO:0000313" key="3">
    <source>
        <dbReference type="EMBL" id="MBP1937990.1"/>
    </source>
</evidence>
<dbReference type="InterPro" id="IPR027417">
    <property type="entry name" value="P-loop_NTPase"/>
</dbReference>
<accession>A0ABS4H7F1</accession>
<proteinExistence type="predicted"/>
<dbReference type="Proteomes" id="UP001519273">
    <property type="component" value="Unassembled WGS sequence"/>
</dbReference>
<dbReference type="Pfam" id="PF17863">
    <property type="entry name" value="AAA_lid_2"/>
    <property type="match status" value="1"/>
</dbReference>
<dbReference type="InterPro" id="IPR041628">
    <property type="entry name" value="ChlI/MoxR_AAA_lid"/>
</dbReference>
<dbReference type="GO" id="GO:0016787">
    <property type="term" value="F:hydrolase activity"/>
    <property type="evidence" value="ECO:0007669"/>
    <property type="project" value="UniProtKB-KW"/>
</dbReference>